<dbReference type="AlphaFoldDB" id="A0A6G5AG63"/>
<reference evidence="2" key="1">
    <citation type="submission" date="2020-03" db="EMBL/GenBank/DDBJ databases">
        <title>A transcriptome and proteome of the tick Rhipicephalus microplus shaped by the genetic composition of its hosts and developmental stage.</title>
        <authorList>
            <person name="Garcia G.R."/>
            <person name="Ribeiro J.M.C."/>
            <person name="Maruyama S.R."/>
            <person name="Gardinasse L.G."/>
            <person name="Nelson K."/>
            <person name="Ferreira B.R."/>
            <person name="Andrade T.G."/>
            <person name="Santos I.K.F.M."/>
        </authorList>
    </citation>
    <scope>NUCLEOTIDE SEQUENCE</scope>
    <source>
        <strain evidence="2">NSGR</strain>
        <tissue evidence="2">Salivary glands</tissue>
    </source>
</reference>
<dbReference type="EMBL" id="GIKN01007305">
    <property type="protein sequence ID" value="NIE49578.1"/>
    <property type="molecule type" value="Transcribed_RNA"/>
</dbReference>
<feature type="transmembrane region" description="Helical" evidence="1">
    <location>
        <begin position="38"/>
        <end position="55"/>
    </location>
</feature>
<evidence type="ECO:0000313" key="2">
    <source>
        <dbReference type="EMBL" id="NIE49578.1"/>
    </source>
</evidence>
<evidence type="ECO:0000256" key="1">
    <source>
        <dbReference type="SAM" id="Phobius"/>
    </source>
</evidence>
<name>A0A6G5AG63_RHIMP</name>
<protein>
    <submittedName>
        <fullName evidence="2">Uncharacterized protein</fullName>
    </submittedName>
</protein>
<feature type="transmembrane region" description="Helical" evidence="1">
    <location>
        <begin position="102"/>
        <end position="122"/>
    </location>
</feature>
<sequence>MLYCHIAFQPKYFHCDEHGILHNGRHFKTYFLMPIERVVLFSLVLFPLFFCSAHLKNWSLMPKPQTTQRIRCVVPCAIYDTSFCRAFMKNASMAKWRFEGGLFEFPFAFLVLSVLNSFCPFLRCF</sequence>
<keyword evidence="1" id="KW-0472">Membrane</keyword>
<keyword evidence="1" id="KW-0812">Transmembrane</keyword>
<accession>A0A6G5AG63</accession>
<keyword evidence="1" id="KW-1133">Transmembrane helix</keyword>
<proteinExistence type="predicted"/>
<organism evidence="2">
    <name type="scientific">Rhipicephalus microplus</name>
    <name type="common">Cattle tick</name>
    <name type="synonym">Boophilus microplus</name>
    <dbReference type="NCBI Taxonomy" id="6941"/>
    <lineage>
        <taxon>Eukaryota</taxon>
        <taxon>Metazoa</taxon>
        <taxon>Ecdysozoa</taxon>
        <taxon>Arthropoda</taxon>
        <taxon>Chelicerata</taxon>
        <taxon>Arachnida</taxon>
        <taxon>Acari</taxon>
        <taxon>Parasitiformes</taxon>
        <taxon>Ixodida</taxon>
        <taxon>Ixodoidea</taxon>
        <taxon>Ixodidae</taxon>
        <taxon>Rhipicephalinae</taxon>
        <taxon>Rhipicephalus</taxon>
        <taxon>Boophilus</taxon>
    </lineage>
</organism>